<comment type="caution">
    <text evidence="1">The sequence shown here is derived from an EMBL/GenBank/DDBJ whole genome shotgun (WGS) entry which is preliminary data.</text>
</comment>
<gene>
    <name evidence="1" type="ORF">LXT12_23620</name>
</gene>
<evidence type="ECO:0008006" key="3">
    <source>
        <dbReference type="Google" id="ProtNLM"/>
    </source>
</evidence>
<dbReference type="SUPFAM" id="SSF56112">
    <property type="entry name" value="Protein kinase-like (PK-like)"/>
    <property type="match status" value="1"/>
</dbReference>
<proteinExistence type="predicted"/>
<organism evidence="1 2">
    <name type="scientific">Pelomonas caseinilytica</name>
    <dbReference type="NCBI Taxonomy" id="2906763"/>
    <lineage>
        <taxon>Bacteria</taxon>
        <taxon>Pseudomonadati</taxon>
        <taxon>Pseudomonadota</taxon>
        <taxon>Betaproteobacteria</taxon>
        <taxon>Burkholderiales</taxon>
        <taxon>Sphaerotilaceae</taxon>
        <taxon>Roseateles</taxon>
    </lineage>
</organism>
<dbReference type="EMBL" id="JAJTWT010000014">
    <property type="protein sequence ID" value="MCE4540245.1"/>
    <property type="molecule type" value="Genomic_DNA"/>
</dbReference>
<reference evidence="1 2" key="1">
    <citation type="submission" date="2021-12" db="EMBL/GenBank/DDBJ databases">
        <title>Genome seq of p7.</title>
        <authorList>
            <person name="Seo T."/>
        </authorList>
    </citation>
    <scope>NUCLEOTIDE SEQUENCE [LARGE SCALE GENOMIC DNA]</scope>
    <source>
        <strain evidence="1 2">P7</strain>
    </source>
</reference>
<keyword evidence="2" id="KW-1185">Reference proteome</keyword>
<evidence type="ECO:0000313" key="2">
    <source>
        <dbReference type="Proteomes" id="UP001201463"/>
    </source>
</evidence>
<evidence type="ECO:0000313" key="1">
    <source>
        <dbReference type="EMBL" id="MCE4540245.1"/>
    </source>
</evidence>
<dbReference type="RefSeq" id="WP_233394758.1">
    <property type="nucleotide sequence ID" value="NZ_JAJTWT010000014.1"/>
</dbReference>
<dbReference type="InterPro" id="IPR011009">
    <property type="entry name" value="Kinase-like_dom_sf"/>
</dbReference>
<name>A0ABS8XKM8_9BURK</name>
<dbReference type="Proteomes" id="UP001201463">
    <property type="component" value="Unassembled WGS sequence"/>
</dbReference>
<sequence>MTDTATLDARRQAAQLDFIARGAPLVVGDLAATPFDREALAALGPDDAVLRIDTGLSAEVLCLQAGGQRWALKRAWPEARVRNADGRTAFLNEIQRRADHLALKRREPARWHGLADTAWASFGDGLLLSPWIDGGPVAGWDERQLGQLLRLACDLWLEGLFEWDLSEANILDDGRQVRLFDFGYQYRFDPLTQFSSAGHGDDQPLFHPAERFETRCFSAHLLALERTAGRDAALAAFRREKAVALQAYRRLRREAAARGAQAHVLAWLDGFIGRWATALQGDAADLYLAEAWRSHVLDLDDDLRGQSCTPLTLERADWLLAALAGHFGALRAGQAFFGHDAGLDREALRRRYAALRRQAEAFQLSTRKEHGA</sequence>
<accession>A0ABS8XKM8</accession>
<protein>
    <recommendedName>
        <fullName evidence="3">Phosphotransferase enzyme family protein</fullName>
    </recommendedName>
</protein>